<evidence type="ECO:0000256" key="1">
    <source>
        <dbReference type="SAM" id="MobiDB-lite"/>
    </source>
</evidence>
<dbReference type="STRING" id="690879.TSACC_2580"/>
<dbReference type="InterPro" id="IPR017853">
    <property type="entry name" value="GH"/>
</dbReference>
<name>A0A146G409_TERSA</name>
<comment type="caution">
    <text evidence="2">The sequence shown here is derived from an EMBL/GenBank/DDBJ whole genome shotgun (WGS) entry which is preliminary data.</text>
</comment>
<dbReference type="InterPro" id="IPR051923">
    <property type="entry name" value="Glycosyl_Hydrolase_39"/>
</dbReference>
<evidence type="ECO:0008006" key="4">
    <source>
        <dbReference type="Google" id="ProtNLM"/>
    </source>
</evidence>
<keyword evidence="3" id="KW-1185">Reference proteome</keyword>
<dbReference type="InParanoid" id="A0A146G409"/>
<dbReference type="GO" id="GO:0004553">
    <property type="term" value="F:hydrolase activity, hydrolyzing O-glycosyl compounds"/>
    <property type="evidence" value="ECO:0007669"/>
    <property type="project" value="TreeGrafter"/>
</dbReference>
<gene>
    <name evidence="2" type="ORF">TSACC_2580</name>
</gene>
<organism evidence="2 3">
    <name type="scientific">Terrimicrobium sacchariphilum</name>
    <dbReference type="NCBI Taxonomy" id="690879"/>
    <lineage>
        <taxon>Bacteria</taxon>
        <taxon>Pseudomonadati</taxon>
        <taxon>Verrucomicrobiota</taxon>
        <taxon>Terrimicrobiia</taxon>
        <taxon>Terrimicrobiales</taxon>
        <taxon>Terrimicrobiaceae</taxon>
        <taxon>Terrimicrobium</taxon>
    </lineage>
</organism>
<evidence type="ECO:0000313" key="2">
    <source>
        <dbReference type="EMBL" id="GAT32182.1"/>
    </source>
</evidence>
<protein>
    <recommendedName>
        <fullName evidence="4">Glycosyl hydrolase catalytic core</fullName>
    </recommendedName>
</protein>
<dbReference type="AlphaFoldDB" id="A0A146G409"/>
<dbReference type="OrthoDB" id="188867at2"/>
<dbReference type="RefSeq" id="WP_075078028.1">
    <property type="nucleotide sequence ID" value="NZ_BDCO01000002.1"/>
</dbReference>
<evidence type="ECO:0000313" key="3">
    <source>
        <dbReference type="Proteomes" id="UP000076023"/>
    </source>
</evidence>
<proteinExistence type="predicted"/>
<dbReference type="EMBL" id="BDCO01000002">
    <property type="protein sequence ID" value="GAT32182.1"/>
    <property type="molecule type" value="Genomic_DNA"/>
</dbReference>
<dbReference type="Proteomes" id="UP000076023">
    <property type="component" value="Unassembled WGS sequence"/>
</dbReference>
<feature type="compositionally biased region" description="Basic and acidic residues" evidence="1">
    <location>
        <begin position="35"/>
        <end position="47"/>
    </location>
</feature>
<dbReference type="PANTHER" id="PTHR12631">
    <property type="entry name" value="ALPHA-L-IDURONIDASE"/>
    <property type="match status" value="1"/>
</dbReference>
<reference evidence="3" key="1">
    <citation type="journal article" date="2017" name="Genome Announc.">
        <title>Draft Genome Sequence of Terrimicrobium sacchariphilum NM-5T, a Facultative Anaerobic Soil Bacterium of the Class Spartobacteria.</title>
        <authorList>
            <person name="Qiu Y.L."/>
            <person name="Tourlousse D.M."/>
            <person name="Matsuura N."/>
            <person name="Ohashi A."/>
            <person name="Sekiguchi Y."/>
        </authorList>
    </citation>
    <scope>NUCLEOTIDE SEQUENCE [LARGE SCALE GENOMIC DNA]</scope>
    <source>
        <strain evidence="3">NM-5</strain>
    </source>
</reference>
<sequence length="1010" mass="109414">MWNFFVMFGLSVAVQSQTVPVTSFTDGLRPTPQREVGKPLDKTDIEEGGGKWTATKSIVMVKDGVSANGPGASQLSFPVIAGKIHVEADVDARGTSWTGLALGRAKLSELFWRNLAVMVTVTSDGRYNLFAAGRNLVAAPTPGLIHSDSPNHIEFDVDTTTRMATVRINGHPAIENLVLPPEAQLNGISAAGFHFHEPVDANVPVVSNFKVSLASLSATAFTPLDYSMFFVTPGADTTLQWKVGSPGPSHEVPYVINDYSGNQIDSGVANLGEDGILSLKRVFKQGYFEVVFPLAAESFGIVSIDPHAGPVDPFFGVDASMTSLELDPARRVGLVKIMSRTGLSIARERSSAIFGKGPGQYNWEGGERKMESLRRVYSDHNVRVLDIVMRDEAKFGMMKGQIFPQNLAVMASEWSGVARHWENIWGGLEVYNEPDLAVASADQYVPMVKALSYALKEADSKVPLVGGVFATMPPGPYFTTCAENGMLDDSDVVSFHSYDSTPNMEKMIGLYREWLKISGKENMPLWLTEYGKPWVNGPARPPQDQDAVSAMEISGMGVESMACGVARAFPFVLTYYEEGLKNFSMFGREASPLRSMAVYANTVSNLGGKKYLGDLKGVGESLQRARVFGDPSGGERVVVLYTGVIDSKALVSLPVTGKRIAGADGRELQPVNGKIPLPDGIGFLWANEAEIREKLDPDTEAARLYKIGQNPLVHERRASPVVLQLLPQNTPSRASTRRYLVTQETAKALPITVRIHNLSKDPLDVIPELTLPGGTPLKKESVAVPAMGFVDVDWKLDASNTLDIAKTKFIIVTAKSSAGSQPSPLAVPFVMEGNLEQHLSIHRNKSPLPIADLANWRTNQSKGKTSFSMLPDGVLRITSIFESNPGNRGLWTFPRFTLPKPIDPSTAYGILIRAKASGGRAPAIIAKTGVNGANEGIPFWVPDIFPGDGEWHVAYIPFAEFKPGPAAIGNQNTRLDPTTWRVLEFGGRSLALEHTLEISHLILVGGSTAD</sequence>
<feature type="region of interest" description="Disordered" evidence="1">
    <location>
        <begin position="25"/>
        <end position="47"/>
    </location>
</feature>
<dbReference type="PANTHER" id="PTHR12631:SF10">
    <property type="entry name" value="BETA-XYLOSIDASE-LIKE PROTEIN-RELATED"/>
    <property type="match status" value="1"/>
</dbReference>
<dbReference type="Gene3D" id="3.20.20.80">
    <property type="entry name" value="Glycosidases"/>
    <property type="match status" value="1"/>
</dbReference>
<accession>A0A146G409</accession>
<dbReference type="SUPFAM" id="SSF51445">
    <property type="entry name" value="(Trans)glycosidases"/>
    <property type="match status" value="1"/>
</dbReference>